<dbReference type="Proteomes" id="UP000030361">
    <property type="component" value="Chromosome"/>
</dbReference>
<feature type="domain" description="DnaB/C C-terminal" evidence="3">
    <location>
        <begin position="316"/>
        <end position="390"/>
    </location>
</feature>
<organism evidence="5 6">
    <name type="scientific">Lentilactobacillus curieae</name>
    <dbReference type="NCBI Taxonomy" id="1138822"/>
    <lineage>
        <taxon>Bacteria</taxon>
        <taxon>Bacillati</taxon>
        <taxon>Bacillota</taxon>
        <taxon>Bacilli</taxon>
        <taxon>Lactobacillales</taxon>
        <taxon>Lactobacillaceae</taxon>
        <taxon>Lentilactobacillus</taxon>
    </lineage>
</organism>
<proteinExistence type="inferred from homology"/>
<evidence type="ECO:0000256" key="1">
    <source>
        <dbReference type="ARBA" id="ARBA00093462"/>
    </source>
</evidence>
<feature type="domain" description="Replicative helicase loading/DNA remodeling protein DnaB N-terminal winged helix" evidence="4">
    <location>
        <begin position="9"/>
        <end position="260"/>
    </location>
</feature>
<accession>A0A1S6QJX9</accession>
<evidence type="ECO:0000313" key="6">
    <source>
        <dbReference type="Proteomes" id="UP000030361"/>
    </source>
</evidence>
<evidence type="ECO:0000259" key="4">
    <source>
        <dbReference type="Pfam" id="PF25888"/>
    </source>
</evidence>
<feature type="region of interest" description="Disordered" evidence="2">
    <location>
        <begin position="396"/>
        <end position="457"/>
    </location>
</feature>
<feature type="compositionally biased region" description="Basic and acidic residues" evidence="2">
    <location>
        <begin position="413"/>
        <end position="429"/>
    </location>
</feature>
<dbReference type="EMBL" id="CP018906">
    <property type="protein sequence ID" value="AQW21947.1"/>
    <property type="molecule type" value="Genomic_DNA"/>
</dbReference>
<evidence type="ECO:0000259" key="3">
    <source>
        <dbReference type="Pfam" id="PF07261"/>
    </source>
</evidence>
<comment type="similarity">
    <text evidence="1">Belongs to the DnaB/DnaD family.</text>
</comment>
<dbReference type="InterPro" id="IPR058660">
    <property type="entry name" value="WHD_DnaB"/>
</dbReference>
<sequence length="457" mass="51146">MLSEEKLSPDSRFVASNQNGNQELNLSVLTNLYLPLIGANAFSLYTFLFGVARSDQHTYRVHSFYEIQSSLSLSLESIQTARRKLEAVDLMATFKTNESLFEFSVQLPLSSVEFLKTDLLTTLLLGTVGERTFKQLVGRVDAPREQAKQAENISASLLDVFSVPKSVIDQPSAEVASVKNQQITTNKLSANQQDLKEHPFDFDLLLEMLRTSFVDIESVKAAYNPIIAEHLLYDIDEINMSKLILKAVDLKTNQVDTKRLSVLVADKYGIGKRQTSSRVAQASSSQASKTDLSGFDSQIQQIITIAQKTAPIAFLNQIKKQKGGFVSSNEQRVIRDLVTRDILPAEVINILSYYVLVNLGNATLNKALAETIANDWTQHKVNTAPEAIKAIESRNEAKVNQKPQVRRNNGRHTVKETLPDWAKRNKDNKPQATTKTALTPEQEKLLDEKLKNLKKEK</sequence>
<dbReference type="eggNOG" id="COG3611">
    <property type="taxonomic scope" value="Bacteria"/>
</dbReference>
<dbReference type="Pfam" id="PF25888">
    <property type="entry name" value="WHD_DnaB"/>
    <property type="match status" value="1"/>
</dbReference>
<reference evidence="5 6" key="1">
    <citation type="journal article" date="2015" name="Genome Announc.">
        <title>Genome Sequence of Lactobacillus curieae CCTCC M 2011381T, a Novel Producer of Gamma-aminobutyric Acid.</title>
        <authorList>
            <person name="Wang Y."/>
            <person name="Wang Y."/>
            <person name="Lang C."/>
            <person name="Wei D."/>
            <person name="Xu P."/>
            <person name="Xie J."/>
        </authorList>
    </citation>
    <scope>NUCLEOTIDE SEQUENCE [LARGE SCALE GENOMIC DNA]</scope>
    <source>
        <strain evidence="5 6">CCTCC M 2011381</strain>
    </source>
</reference>
<dbReference type="Pfam" id="PF07261">
    <property type="entry name" value="DnaB_2"/>
    <property type="match status" value="1"/>
</dbReference>
<keyword evidence="6" id="KW-1185">Reference proteome</keyword>
<feature type="compositionally biased region" description="Basic and acidic residues" evidence="2">
    <location>
        <begin position="441"/>
        <end position="457"/>
    </location>
</feature>
<dbReference type="RefSeq" id="WP_035167348.1">
    <property type="nucleotide sequence ID" value="NZ_CP018906.1"/>
</dbReference>
<evidence type="ECO:0000313" key="5">
    <source>
        <dbReference type="EMBL" id="AQW21947.1"/>
    </source>
</evidence>
<protein>
    <submittedName>
        <fullName evidence="5">Uncharacterized protein</fullName>
    </submittedName>
</protein>
<dbReference type="KEGG" id="lcu:PL11_008480"/>
<dbReference type="InterPro" id="IPR006343">
    <property type="entry name" value="DnaB/C_C"/>
</dbReference>
<dbReference type="OrthoDB" id="2082007at2"/>
<gene>
    <name evidence="5" type="ORF">PL11_008480</name>
</gene>
<feature type="compositionally biased region" description="Polar residues" evidence="2">
    <location>
        <begin position="430"/>
        <end position="439"/>
    </location>
</feature>
<dbReference type="AlphaFoldDB" id="A0A1S6QJX9"/>
<name>A0A1S6QJX9_9LACO</name>
<evidence type="ECO:0000256" key="2">
    <source>
        <dbReference type="SAM" id="MobiDB-lite"/>
    </source>
</evidence>